<name>A0A0E9PB97_ANGAN</name>
<organism evidence="2">
    <name type="scientific">Anguilla anguilla</name>
    <name type="common">European freshwater eel</name>
    <name type="synonym">Muraena anguilla</name>
    <dbReference type="NCBI Taxonomy" id="7936"/>
    <lineage>
        <taxon>Eukaryota</taxon>
        <taxon>Metazoa</taxon>
        <taxon>Chordata</taxon>
        <taxon>Craniata</taxon>
        <taxon>Vertebrata</taxon>
        <taxon>Euteleostomi</taxon>
        <taxon>Actinopterygii</taxon>
        <taxon>Neopterygii</taxon>
        <taxon>Teleostei</taxon>
        <taxon>Anguilliformes</taxon>
        <taxon>Anguillidae</taxon>
        <taxon>Anguilla</taxon>
    </lineage>
</organism>
<reference evidence="2" key="2">
    <citation type="journal article" date="2015" name="Fish Shellfish Immunol.">
        <title>Early steps in the European eel (Anguilla anguilla)-Vibrio vulnificus interaction in the gills: Role of the RtxA13 toxin.</title>
        <authorList>
            <person name="Callol A."/>
            <person name="Pajuelo D."/>
            <person name="Ebbesson L."/>
            <person name="Teles M."/>
            <person name="MacKenzie S."/>
            <person name="Amaro C."/>
        </authorList>
    </citation>
    <scope>NUCLEOTIDE SEQUENCE</scope>
</reference>
<dbReference type="AlphaFoldDB" id="A0A0E9PB97"/>
<proteinExistence type="predicted"/>
<feature type="region of interest" description="Disordered" evidence="1">
    <location>
        <begin position="1"/>
        <end position="32"/>
    </location>
</feature>
<sequence>MQEGAAEGKRPPHQHSELTSVIRSAGVTPPRSPQGCFIFRLFFLFCF</sequence>
<accession>A0A0E9PB97</accession>
<reference evidence="2" key="1">
    <citation type="submission" date="2014-11" db="EMBL/GenBank/DDBJ databases">
        <authorList>
            <person name="Amaro Gonzalez C."/>
        </authorList>
    </citation>
    <scope>NUCLEOTIDE SEQUENCE</scope>
</reference>
<protein>
    <submittedName>
        <fullName evidence="2">Uncharacterized protein</fullName>
    </submittedName>
</protein>
<feature type="compositionally biased region" description="Basic and acidic residues" evidence="1">
    <location>
        <begin position="1"/>
        <end position="16"/>
    </location>
</feature>
<evidence type="ECO:0000313" key="2">
    <source>
        <dbReference type="EMBL" id="JAH01779.1"/>
    </source>
</evidence>
<dbReference type="EMBL" id="GBXM01106798">
    <property type="protein sequence ID" value="JAH01779.1"/>
    <property type="molecule type" value="Transcribed_RNA"/>
</dbReference>
<evidence type="ECO:0000256" key="1">
    <source>
        <dbReference type="SAM" id="MobiDB-lite"/>
    </source>
</evidence>